<dbReference type="Proteomes" id="UP000239899">
    <property type="component" value="Unassembled WGS sequence"/>
</dbReference>
<dbReference type="Pfam" id="PF00583">
    <property type="entry name" value="Acetyltransf_1"/>
    <property type="match status" value="1"/>
</dbReference>
<feature type="domain" description="N-acetyltransferase" evidence="2">
    <location>
        <begin position="232"/>
        <end position="336"/>
    </location>
</feature>
<reference evidence="3 4" key="1">
    <citation type="journal article" date="2018" name="Plant J.">
        <title>Genome sequences of Chlorella sorokiniana UTEX 1602 and Micractinium conductrix SAG 241.80: implications to maltose excretion by a green alga.</title>
        <authorList>
            <person name="Arriola M.B."/>
            <person name="Velmurugan N."/>
            <person name="Zhang Y."/>
            <person name="Plunkett M.H."/>
            <person name="Hondzo H."/>
            <person name="Barney B.M."/>
        </authorList>
    </citation>
    <scope>NUCLEOTIDE SEQUENCE [LARGE SCALE GENOMIC DNA]</scope>
    <source>
        <strain evidence="4">UTEX 1602</strain>
    </source>
</reference>
<evidence type="ECO:0000313" key="3">
    <source>
        <dbReference type="EMBL" id="PRW20257.1"/>
    </source>
</evidence>
<protein>
    <recommendedName>
        <fullName evidence="2">N-acetyltransferase domain-containing protein</fullName>
    </recommendedName>
</protein>
<comment type="caution">
    <text evidence="3">The sequence shown here is derived from an EMBL/GenBank/DDBJ whole genome shotgun (WGS) entry which is preliminary data.</text>
</comment>
<dbReference type="PANTHER" id="PTHR47876:SF2">
    <property type="entry name" value="GCN5-RELATED N-ACETYLTRANSFERASE 7, CHLOROPLASTIC"/>
    <property type="match status" value="1"/>
</dbReference>
<feature type="compositionally biased region" description="Gly residues" evidence="1">
    <location>
        <begin position="185"/>
        <end position="196"/>
    </location>
</feature>
<dbReference type="PANTHER" id="PTHR47876">
    <property type="entry name" value="OS08G0260000 PROTEIN"/>
    <property type="match status" value="1"/>
</dbReference>
<dbReference type="GO" id="GO:0016747">
    <property type="term" value="F:acyltransferase activity, transferring groups other than amino-acyl groups"/>
    <property type="evidence" value="ECO:0007669"/>
    <property type="project" value="InterPro"/>
</dbReference>
<evidence type="ECO:0000259" key="2">
    <source>
        <dbReference type="PROSITE" id="PS51186"/>
    </source>
</evidence>
<dbReference type="InterPro" id="IPR000182">
    <property type="entry name" value="GNAT_dom"/>
</dbReference>
<organism evidence="3 4">
    <name type="scientific">Chlorella sorokiniana</name>
    <name type="common">Freshwater green alga</name>
    <dbReference type="NCBI Taxonomy" id="3076"/>
    <lineage>
        <taxon>Eukaryota</taxon>
        <taxon>Viridiplantae</taxon>
        <taxon>Chlorophyta</taxon>
        <taxon>core chlorophytes</taxon>
        <taxon>Trebouxiophyceae</taxon>
        <taxon>Chlorellales</taxon>
        <taxon>Chlorellaceae</taxon>
        <taxon>Chlorella clade</taxon>
        <taxon>Chlorella</taxon>
    </lineage>
</organism>
<feature type="region of interest" description="Disordered" evidence="1">
    <location>
        <begin position="176"/>
        <end position="211"/>
    </location>
</feature>
<evidence type="ECO:0000256" key="1">
    <source>
        <dbReference type="SAM" id="MobiDB-lite"/>
    </source>
</evidence>
<dbReference type="OrthoDB" id="41532at2759"/>
<accession>A0A2P6TC97</accession>
<dbReference type="STRING" id="3076.A0A2P6TC97"/>
<dbReference type="SUPFAM" id="SSF55729">
    <property type="entry name" value="Acyl-CoA N-acyltransferases (Nat)"/>
    <property type="match status" value="1"/>
</dbReference>
<gene>
    <name evidence="3" type="ORF">C2E21_9217</name>
</gene>
<dbReference type="AlphaFoldDB" id="A0A2P6TC97"/>
<dbReference type="Gene3D" id="3.40.630.30">
    <property type="match status" value="1"/>
</dbReference>
<sequence length="338" mass="35706">MTAVAQPQCASQLACRRQPAPAAAAAARPLPSCRLPVRRAGRRSAVITASSGFHQSLLVATERPTGLAPLAGPLEVREAEADDELQAAAWLRALSFGRYPEERKFAAEVHRTMVAEEEYKLLKMARINRKLDAQKGVDSRERSACLVALYPADELAGGSESNQEPIDSRLLVDTTLGGSASSSSGGSGNGSSGGLGSHSSPVRSGGGASEVGPAPGQLAVVGTLDLHAVRALPGEVLIGSSQNAAYLANVCTAKAAQRRGVGAALLQAARRLAVRWGVEDLYVHTMAVNEIACAFYERQGFVVEKEESSNQAHYRGRCLDGIEGRGRTLLLRDTRLRE</sequence>
<dbReference type="InterPro" id="IPR016181">
    <property type="entry name" value="Acyl_CoA_acyltransferase"/>
</dbReference>
<dbReference type="CDD" id="cd04301">
    <property type="entry name" value="NAT_SF"/>
    <property type="match status" value="1"/>
</dbReference>
<proteinExistence type="predicted"/>
<evidence type="ECO:0000313" key="4">
    <source>
        <dbReference type="Proteomes" id="UP000239899"/>
    </source>
</evidence>
<dbReference type="PROSITE" id="PS51186">
    <property type="entry name" value="GNAT"/>
    <property type="match status" value="1"/>
</dbReference>
<name>A0A2P6TC97_CHLSO</name>
<keyword evidence="4" id="KW-1185">Reference proteome</keyword>
<dbReference type="EMBL" id="LHPG02000025">
    <property type="protein sequence ID" value="PRW20257.1"/>
    <property type="molecule type" value="Genomic_DNA"/>
</dbReference>